<evidence type="ECO:0000259" key="3">
    <source>
        <dbReference type="PROSITE" id="PS50934"/>
    </source>
</evidence>
<dbReference type="InterPro" id="IPR050281">
    <property type="entry name" value="Flavin_monoamine_oxidase"/>
</dbReference>
<dbReference type="PROSITE" id="PS50934">
    <property type="entry name" value="SWIRM"/>
    <property type="match status" value="1"/>
</dbReference>
<dbReference type="SUPFAM" id="SSF46689">
    <property type="entry name" value="Homeodomain-like"/>
    <property type="match status" value="1"/>
</dbReference>
<dbReference type="Gene3D" id="3.90.660.10">
    <property type="match status" value="1"/>
</dbReference>
<proteinExistence type="inferred from homology"/>
<evidence type="ECO:0000313" key="5">
    <source>
        <dbReference type="Proteomes" id="UP000825935"/>
    </source>
</evidence>
<dbReference type="Gene3D" id="1.10.10.10">
    <property type="entry name" value="Winged helix-like DNA-binding domain superfamily/Winged helix DNA-binding domain"/>
    <property type="match status" value="1"/>
</dbReference>
<evidence type="ECO:0000256" key="2">
    <source>
        <dbReference type="ARBA" id="ARBA00022853"/>
    </source>
</evidence>
<protein>
    <recommendedName>
        <fullName evidence="3">SWIRM domain-containing protein</fullName>
    </recommendedName>
</protein>
<organism evidence="4 5">
    <name type="scientific">Ceratopteris richardii</name>
    <name type="common">Triangle waterfern</name>
    <dbReference type="NCBI Taxonomy" id="49495"/>
    <lineage>
        <taxon>Eukaryota</taxon>
        <taxon>Viridiplantae</taxon>
        <taxon>Streptophyta</taxon>
        <taxon>Embryophyta</taxon>
        <taxon>Tracheophyta</taxon>
        <taxon>Polypodiopsida</taxon>
        <taxon>Polypodiidae</taxon>
        <taxon>Polypodiales</taxon>
        <taxon>Pteridineae</taxon>
        <taxon>Pteridaceae</taxon>
        <taxon>Parkerioideae</taxon>
        <taxon>Ceratopteris</taxon>
    </lineage>
</organism>
<dbReference type="OMA" id="NITSSHM"/>
<dbReference type="SUPFAM" id="SSF54373">
    <property type="entry name" value="FAD-linked reductases, C-terminal domain"/>
    <property type="match status" value="1"/>
</dbReference>
<feature type="domain" description="SWIRM" evidence="3">
    <location>
        <begin position="161"/>
        <end position="262"/>
    </location>
</feature>
<dbReference type="EMBL" id="CM035407">
    <property type="protein sequence ID" value="KAH7444424.1"/>
    <property type="molecule type" value="Genomic_DNA"/>
</dbReference>
<dbReference type="AlphaFoldDB" id="A0A8T2VEJ5"/>
<dbReference type="InterPro" id="IPR007526">
    <property type="entry name" value="SWIRM"/>
</dbReference>
<dbReference type="InterPro" id="IPR036388">
    <property type="entry name" value="WH-like_DNA-bd_sf"/>
</dbReference>
<dbReference type="GO" id="GO:0016491">
    <property type="term" value="F:oxidoreductase activity"/>
    <property type="evidence" value="ECO:0007669"/>
    <property type="project" value="InterPro"/>
</dbReference>
<dbReference type="InterPro" id="IPR002937">
    <property type="entry name" value="Amino_oxidase"/>
</dbReference>
<accession>A0A8T2VEJ5</accession>
<dbReference type="Pfam" id="PF01593">
    <property type="entry name" value="Amino_oxidase"/>
    <property type="match status" value="1"/>
</dbReference>
<dbReference type="GO" id="GO:0006325">
    <property type="term" value="P:chromatin organization"/>
    <property type="evidence" value="ECO:0007669"/>
    <property type="project" value="UniProtKB-KW"/>
</dbReference>
<dbReference type="Pfam" id="PF04433">
    <property type="entry name" value="SWIRM"/>
    <property type="match status" value="1"/>
</dbReference>
<dbReference type="Gene3D" id="3.50.50.60">
    <property type="entry name" value="FAD/NAD(P)-binding domain"/>
    <property type="match status" value="1"/>
</dbReference>
<keyword evidence="5" id="KW-1185">Reference proteome</keyword>
<sequence>METKPESFDATLNLLDTSVDAFETRNADDDVRIRCKIVDSSLRLVGNLVNTGKDRSDLTDVTSVANSHAKSKLSASQVFCDAEDSPEGLSKKRRKRIELVTVGGPEVTENSVASGKALRTLRQQARALSYDENIMDTMIQNQLGKGLSPAKNKKRKPFDLDKNKEKEALISASIGFPKGALTEEEIEAGVVQTVGDSEQDNYIEVRNHILARWRENVHRWLEKVQIMESIRSQHKVLVDAAHKYLSTFGYINFGVAPAIKAAIPDEPTKSTVIIIGAGLAGLAAARQLLAFGHKVAVIEGRSRPGGRVYTRKMEGGGVTAAADLGGSVITGLHGNPLGVLARQLSLPLHKIREKCPLYQPDGSPLSIDVDAKVEAQFNKLLDRASQLREQMGPIAEGISLGETLETLREYAGVAEDLSERQLFDWHLANLEYANAGLLADLSLAFWDQDDPYEMGGDHCFLPGGNVKIVSALAEGVPIFYGKQVHTVRYGASGVQVLTSSNQIFEGDMALCTVPLGVLKRNAIKFEPELPQRKLDAIRRLGFGLLNKVAMLFPRVFWGTEFDTFGHLAESSERRGEFFLFYSYAAVSGGPLLLALVAGEAAINFELMHPTDAIQRVLTLLRGIFEPQGIVVPDPIQAVCTRWGSDPLSFGSYSHVAVGASGDDYDILAESVGDGRLFFAGEATNRRYPATMHGALLSGLREAGNIAAQATHRSLVGKGERAVPKDMQAYAILLADLFREPDLEFGSFAVLFDPRADEPKSHVLLRVLIGMGTRKKGNDNGLTDQSIIPQRLAYQQLQIHQQQQLHLYAMINRQQAIELMEIRGGDKMRLLYLCETLGVKFVGRRGLGAHGDSIVAAVKWSRAARRPVSAPVVLNGGV</sequence>
<reference evidence="4" key="1">
    <citation type="submission" date="2021-08" db="EMBL/GenBank/DDBJ databases">
        <title>WGS assembly of Ceratopteris richardii.</title>
        <authorList>
            <person name="Marchant D.B."/>
            <person name="Chen G."/>
            <person name="Jenkins J."/>
            <person name="Shu S."/>
            <person name="Leebens-Mack J."/>
            <person name="Grimwood J."/>
            <person name="Schmutz J."/>
            <person name="Soltis P."/>
            <person name="Soltis D."/>
            <person name="Chen Z.-H."/>
        </authorList>
    </citation>
    <scope>NUCLEOTIDE SEQUENCE</scope>
    <source>
        <strain evidence="4">Whitten #5841</strain>
        <tissue evidence="4">Leaf</tissue>
    </source>
</reference>
<dbReference type="PANTHER" id="PTHR10742:SF373">
    <property type="entry name" value="LYSINE-SPECIFIC HISTONE DEMETHYLASE 1 HOMOLOG 2"/>
    <property type="match status" value="1"/>
</dbReference>
<evidence type="ECO:0000256" key="1">
    <source>
        <dbReference type="ARBA" id="ARBA00005995"/>
    </source>
</evidence>
<dbReference type="OrthoDB" id="2219495at2759"/>
<dbReference type="PANTHER" id="PTHR10742">
    <property type="entry name" value="FLAVIN MONOAMINE OXIDASE"/>
    <property type="match status" value="1"/>
</dbReference>
<dbReference type="InterPro" id="IPR009057">
    <property type="entry name" value="Homeodomain-like_sf"/>
</dbReference>
<dbReference type="InterPro" id="IPR036188">
    <property type="entry name" value="FAD/NAD-bd_sf"/>
</dbReference>
<comment type="caution">
    <text evidence="4">The sequence shown here is derived from an EMBL/GenBank/DDBJ whole genome shotgun (WGS) entry which is preliminary data.</text>
</comment>
<comment type="similarity">
    <text evidence="1">Belongs to the flavin monoamine oxidase family.</text>
</comment>
<dbReference type="SUPFAM" id="SSF51905">
    <property type="entry name" value="FAD/NAD(P)-binding domain"/>
    <property type="match status" value="1"/>
</dbReference>
<keyword evidence="2" id="KW-0156">Chromatin regulator</keyword>
<name>A0A8T2VEJ5_CERRI</name>
<dbReference type="Proteomes" id="UP000825935">
    <property type="component" value="Chromosome 2"/>
</dbReference>
<gene>
    <name evidence="4" type="ORF">KP509_02G077800</name>
</gene>
<evidence type="ECO:0000313" key="4">
    <source>
        <dbReference type="EMBL" id="KAH7444424.1"/>
    </source>
</evidence>